<comment type="similarity">
    <text evidence="2">Belongs to the importin beta family.</text>
</comment>
<keyword evidence="3" id="KW-0813">Transport</keyword>
<dbReference type="EMBL" id="AP005813">
    <property type="protein sequence ID" value="BAD69163.1"/>
    <property type="molecule type" value="Genomic_DNA"/>
</dbReference>
<keyword evidence="4" id="KW-0539">Nucleus</keyword>
<evidence type="ECO:0000259" key="5">
    <source>
        <dbReference type="PROSITE" id="PS50166"/>
    </source>
</evidence>
<dbReference type="Pfam" id="PF25758">
    <property type="entry name" value="TPR_IPO11"/>
    <property type="match status" value="1"/>
</dbReference>
<evidence type="ECO:0000256" key="1">
    <source>
        <dbReference type="ARBA" id="ARBA00004123"/>
    </source>
</evidence>
<reference evidence="8" key="3">
    <citation type="journal article" date="2005" name="Nature">
        <title>The map-based sequence of the rice genome.</title>
        <authorList>
            <consortium name="International rice genome sequencing project (IRGSP)"/>
            <person name="Matsumoto T."/>
            <person name="Wu J."/>
            <person name="Kanamori H."/>
            <person name="Katayose Y."/>
            <person name="Fujisawa M."/>
            <person name="Namiki N."/>
            <person name="Mizuno H."/>
            <person name="Yamamoto K."/>
            <person name="Antonio B.A."/>
            <person name="Baba T."/>
            <person name="Sakata K."/>
            <person name="Nagamura Y."/>
            <person name="Aoki H."/>
            <person name="Arikawa K."/>
            <person name="Arita K."/>
            <person name="Bito T."/>
            <person name="Chiden Y."/>
            <person name="Fujitsuka N."/>
            <person name="Fukunaka R."/>
            <person name="Hamada M."/>
            <person name="Harada C."/>
            <person name="Hayashi A."/>
            <person name="Hijishita S."/>
            <person name="Honda M."/>
            <person name="Hosokawa S."/>
            <person name="Ichikawa Y."/>
            <person name="Idonuma A."/>
            <person name="Iijima M."/>
            <person name="Ikeda M."/>
            <person name="Ikeno M."/>
            <person name="Ito K."/>
            <person name="Ito S."/>
            <person name="Ito T."/>
            <person name="Ito Y."/>
            <person name="Ito Y."/>
            <person name="Iwabuchi A."/>
            <person name="Kamiya K."/>
            <person name="Karasawa W."/>
            <person name="Kurita K."/>
            <person name="Katagiri S."/>
            <person name="Kikuta A."/>
            <person name="Kobayashi H."/>
            <person name="Kobayashi N."/>
            <person name="Machita K."/>
            <person name="Maehara T."/>
            <person name="Masukawa M."/>
            <person name="Mizubayashi T."/>
            <person name="Mukai Y."/>
            <person name="Nagasaki H."/>
            <person name="Nagata Y."/>
            <person name="Naito S."/>
            <person name="Nakashima M."/>
            <person name="Nakama Y."/>
            <person name="Nakamichi Y."/>
            <person name="Nakamura M."/>
            <person name="Meguro A."/>
            <person name="Negishi M."/>
            <person name="Ohta I."/>
            <person name="Ohta T."/>
            <person name="Okamoto M."/>
            <person name="Ono N."/>
            <person name="Saji S."/>
            <person name="Sakaguchi M."/>
            <person name="Sakai K."/>
            <person name="Shibata M."/>
            <person name="Shimokawa T."/>
            <person name="Song J."/>
            <person name="Takazaki Y."/>
            <person name="Terasawa K."/>
            <person name="Tsugane M."/>
            <person name="Tsuji K."/>
            <person name="Ueda S."/>
            <person name="Waki K."/>
            <person name="Yamagata H."/>
            <person name="Yamamoto M."/>
            <person name="Yamamoto S."/>
            <person name="Yamane H."/>
            <person name="Yoshiki S."/>
            <person name="Yoshihara R."/>
            <person name="Yukawa K."/>
            <person name="Zhong H."/>
            <person name="Yano M."/>
            <person name="Yuan Q."/>
            <person name="Ouyang S."/>
            <person name="Liu J."/>
            <person name="Jones K.M."/>
            <person name="Gansberger K."/>
            <person name="Moffat K."/>
            <person name="Hill J."/>
            <person name="Bera J."/>
            <person name="Fadrosh D."/>
            <person name="Jin S."/>
            <person name="Johri S."/>
            <person name="Kim M."/>
            <person name="Overton L."/>
            <person name="Reardon M."/>
            <person name="Tsitrin T."/>
            <person name="Vuong H."/>
            <person name="Weaver B."/>
            <person name="Ciecko A."/>
            <person name="Tallon L."/>
            <person name="Jackson J."/>
            <person name="Pai G."/>
            <person name="Aken S.V."/>
            <person name="Utterback T."/>
            <person name="Reidmuller S."/>
            <person name="Feldblyum T."/>
            <person name="Hsiao J."/>
            <person name="Zismann V."/>
            <person name="Iobst S."/>
            <person name="de Vazeille A.R."/>
            <person name="Buell C.R."/>
            <person name="Ying K."/>
            <person name="Li Y."/>
            <person name="Lu T."/>
            <person name="Huang Y."/>
            <person name="Zhao Q."/>
            <person name="Feng Q."/>
            <person name="Zhang L."/>
            <person name="Zhu J."/>
            <person name="Weng Q."/>
            <person name="Mu J."/>
            <person name="Lu Y."/>
            <person name="Fan D."/>
            <person name="Liu Y."/>
            <person name="Guan J."/>
            <person name="Zhang Y."/>
            <person name="Yu S."/>
            <person name="Liu X."/>
            <person name="Zhang Y."/>
            <person name="Hong G."/>
            <person name="Han B."/>
            <person name="Choisne N."/>
            <person name="Demange N."/>
            <person name="Orjeda G."/>
            <person name="Samain S."/>
            <person name="Cattolico L."/>
            <person name="Pelletier E."/>
            <person name="Couloux A."/>
            <person name="Segurens B."/>
            <person name="Wincker P."/>
            <person name="D'Hont A."/>
            <person name="Scarpelli C."/>
            <person name="Weissenbach J."/>
            <person name="Salanoubat M."/>
            <person name="Quetier F."/>
            <person name="Yu Y."/>
            <person name="Kim H.R."/>
            <person name="Rambo T."/>
            <person name="Currie J."/>
            <person name="Collura K."/>
            <person name="Luo M."/>
            <person name="Yang T."/>
            <person name="Ammiraju J.S.S."/>
            <person name="Engler F."/>
            <person name="Soderlund C."/>
            <person name="Wing R.A."/>
            <person name="Palmer L.E."/>
            <person name="de la Bastide M."/>
            <person name="Spiegel L."/>
            <person name="Nascimento L."/>
            <person name="Zutavern T."/>
            <person name="O'Shaughnessy A."/>
            <person name="Dike S."/>
            <person name="Dedhia N."/>
            <person name="Preston R."/>
            <person name="Balija V."/>
            <person name="McCombie W.R."/>
            <person name="Chow T."/>
            <person name="Chen H."/>
            <person name="Chung M."/>
            <person name="Chen C."/>
            <person name="Shaw J."/>
            <person name="Wu H."/>
            <person name="Hsiao K."/>
            <person name="Chao Y."/>
            <person name="Chu M."/>
            <person name="Cheng C."/>
            <person name="Hour A."/>
            <person name="Lee P."/>
            <person name="Lin S."/>
            <person name="Lin Y."/>
            <person name="Liou J."/>
            <person name="Liu S."/>
            <person name="Hsing Y."/>
            <person name="Raghuvanshi S."/>
            <person name="Mohanty A."/>
            <person name="Bharti A.K."/>
            <person name="Gaur A."/>
            <person name="Gupta V."/>
            <person name="Kumar D."/>
            <person name="Ravi V."/>
            <person name="Vij S."/>
            <person name="Kapur A."/>
            <person name="Khurana P."/>
            <person name="Khurana P."/>
            <person name="Khurana J.P."/>
            <person name="Tyagi A.K."/>
            <person name="Gaikwad K."/>
            <person name="Singh A."/>
            <person name="Dalal V."/>
            <person name="Srivastava S."/>
            <person name="Dixit A."/>
            <person name="Pal A.K."/>
            <person name="Ghazi I.A."/>
            <person name="Yadav M."/>
            <person name="Pandit A."/>
            <person name="Bhargava A."/>
            <person name="Sureshbabu K."/>
            <person name="Batra K."/>
            <person name="Sharma T.R."/>
            <person name="Mohapatra T."/>
            <person name="Singh N.K."/>
            <person name="Messing J."/>
            <person name="Nelson A.B."/>
            <person name="Fuks G."/>
            <person name="Kavchok S."/>
            <person name="Keizer G."/>
            <person name="Linton E."/>
            <person name="Llaca V."/>
            <person name="Song R."/>
            <person name="Tanyolac B."/>
            <person name="Young S."/>
            <person name="Ho-Il K."/>
            <person name="Hahn J.H."/>
            <person name="Sangsakoo G."/>
            <person name="Vanavichit A."/>
            <person name="de Mattos Luiz.A.T."/>
            <person name="Zimmer P.D."/>
            <person name="Malone G."/>
            <person name="Dellagostin O."/>
            <person name="de Oliveira A.C."/>
            <person name="Bevan M."/>
            <person name="Bancroft I."/>
            <person name="Minx P."/>
            <person name="Cordum H."/>
            <person name="Wilson R."/>
            <person name="Cheng Z."/>
            <person name="Jin W."/>
            <person name="Jiang J."/>
            <person name="Leong S.A."/>
            <person name="Iwama H."/>
            <person name="Gojobori T."/>
            <person name="Itoh T."/>
            <person name="Niimura Y."/>
            <person name="Fujii Y."/>
            <person name="Habara T."/>
            <person name="Sakai H."/>
            <person name="Sato Y."/>
            <person name="Wilson G."/>
            <person name="Kumar K."/>
            <person name="McCouch S."/>
            <person name="Juretic N."/>
            <person name="Hoen D."/>
            <person name="Wright S."/>
            <person name="Bruskiewich R."/>
            <person name="Bureau T."/>
            <person name="Miyao A."/>
            <person name="Hirochika H."/>
            <person name="Nishikawa T."/>
            <person name="Kadowaki K."/>
            <person name="Sugiura M."/>
            <person name="Burr B."/>
            <person name="Sasaki T."/>
        </authorList>
    </citation>
    <scope>NUCLEOTIDE SEQUENCE [LARGE SCALE GENOMIC DNA]</scope>
    <source>
        <strain evidence="8">cv. Nipponbare</strain>
    </source>
</reference>
<comment type="subcellular location">
    <subcellularLocation>
        <location evidence="1">Nucleus</location>
    </subcellularLocation>
</comment>
<feature type="domain" description="Importin N-terminal" evidence="5">
    <location>
        <begin position="254"/>
        <end position="299"/>
    </location>
</feature>
<dbReference type="InterPro" id="IPR016024">
    <property type="entry name" value="ARM-type_fold"/>
</dbReference>
<dbReference type="PANTHER" id="PTHR10997">
    <property type="entry name" value="IMPORTIN-7, 8, 11"/>
    <property type="match status" value="1"/>
</dbReference>
<evidence type="ECO:0000256" key="4">
    <source>
        <dbReference type="ARBA" id="ARBA00023242"/>
    </source>
</evidence>
<dbReference type="Pfam" id="PF03810">
    <property type="entry name" value="IBN_N"/>
    <property type="match status" value="1"/>
</dbReference>
<evidence type="ECO:0000313" key="8">
    <source>
        <dbReference type="Proteomes" id="UP000000763"/>
    </source>
</evidence>
<gene>
    <name evidence="6" type="ORF">P0038C05.3</name>
    <name evidence="7" type="ORF">P0676F10.14</name>
</gene>
<dbReference type="SUPFAM" id="SSF48371">
    <property type="entry name" value="ARM repeat"/>
    <property type="match status" value="1"/>
</dbReference>
<reference evidence="7" key="2">
    <citation type="submission" date="2002-10" db="EMBL/GenBank/DDBJ databases">
        <title>Oryza sativa nipponbare(GA3) genomic DNA, chromosome 6, PAC clone:P0676F10.</title>
        <authorList>
            <person name="Sasaki T."/>
            <person name="Matsumoto T."/>
            <person name="Yamamoto K."/>
        </authorList>
    </citation>
    <scope>NUCLEOTIDE SEQUENCE</scope>
</reference>
<evidence type="ECO:0000313" key="6">
    <source>
        <dbReference type="EMBL" id="BAD68021.1"/>
    </source>
</evidence>
<dbReference type="PROSITE" id="PS50166">
    <property type="entry name" value="IMPORTIN_B_NT"/>
    <property type="match status" value="1"/>
</dbReference>
<proteinExistence type="inferred from homology"/>
<name>Q5VN12_ORYSJ</name>
<dbReference type="PANTHER" id="PTHR10997:SF9">
    <property type="entry name" value="IMPORTIN-9"/>
    <property type="match status" value="1"/>
</dbReference>
<accession>Q5VN12</accession>
<evidence type="ECO:0000256" key="2">
    <source>
        <dbReference type="ARBA" id="ARBA00007991"/>
    </source>
</evidence>
<dbReference type="EMBL" id="AP003044">
    <property type="protein sequence ID" value="BAD68021.1"/>
    <property type="molecule type" value="Genomic_DNA"/>
</dbReference>
<dbReference type="AlphaFoldDB" id="Q5VN12"/>
<evidence type="ECO:0000313" key="7">
    <source>
        <dbReference type="EMBL" id="BAD69163.1"/>
    </source>
</evidence>
<dbReference type="GO" id="GO:0005634">
    <property type="term" value="C:nucleus"/>
    <property type="evidence" value="ECO:0007669"/>
    <property type="project" value="UniProtKB-SubCell"/>
</dbReference>
<dbReference type="Gene3D" id="1.25.10.10">
    <property type="entry name" value="Leucine-rich Repeat Variant"/>
    <property type="match status" value="1"/>
</dbReference>
<dbReference type="InterPro" id="IPR011989">
    <property type="entry name" value="ARM-like"/>
</dbReference>
<dbReference type="Proteomes" id="UP000000763">
    <property type="component" value="Chromosome 6"/>
</dbReference>
<reference evidence="6" key="1">
    <citation type="submission" date="2000-12" db="EMBL/GenBank/DDBJ databases">
        <title>Oryza sativa nipponbare(GA3) genomic DNA, chromosome 6, PAC clone:P0038C05.</title>
        <authorList>
            <person name="Sasaki T."/>
            <person name="Matsumoto T."/>
            <person name="Yamamoto K."/>
        </authorList>
    </citation>
    <scope>NUCLEOTIDE SEQUENCE</scope>
</reference>
<reference evidence="8" key="4">
    <citation type="journal article" date="2008" name="Nucleic Acids Res.">
        <title>The rice annotation project database (RAP-DB): 2008 update.</title>
        <authorList>
            <consortium name="The rice annotation project (RAP)"/>
        </authorList>
    </citation>
    <scope>GENOME REANNOTATION</scope>
    <source>
        <strain evidence="8">cv. Nipponbare</strain>
    </source>
</reference>
<dbReference type="FunFam" id="1.25.10.10:FF:000459">
    <property type="entry name" value="ARM repeat superfamily protein"/>
    <property type="match status" value="1"/>
</dbReference>
<evidence type="ECO:0000256" key="3">
    <source>
        <dbReference type="ARBA" id="ARBA00022448"/>
    </source>
</evidence>
<dbReference type="InterPro" id="IPR001494">
    <property type="entry name" value="Importin-beta_N"/>
</dbReference>
<sequence>MAAGAGDGDQRWLVECLTATLDTARDVRAFAEESLRQASLLPGLILQTAPIELLALLYGLLASQSQPVPSACCDAALAYVTTAAAALSRRRCGRREGVSGGLTRPVDATAPFVASASCCCRHPVHQQHLRLQQPCPINTAPASMPSMSPSSNQQQSGDIIRGGAHKQCKNEQMATETEACSINSLCFLLACVVESIVVKVNGKRQKSDESVKRGMKGTFGAIKVNRIWSCPHKSHNEQGNPIWVTSDILKPFNEYLAAVLLKQFIKQHWQEDEENFMPPVVSASEKVIIRQLLLTSLDDSHGKIRTAIGMAVAAIGQQDWPEDWPELLPYLLKLISDQSNGCGVRGALRCLALLSDDLDDTCIPKLVPELFPSLYSIISSPHRETVSLISSMLDPLMEQFSAILNSPVQSHNPDDWNMQMETFVSSFKVYQLSMIQASEDVDSVGYDSDGSERSLESFGIQLFELWISIVGNSRLAKIIAGNIKELAYYTIAYQQITEEQLQNWSRDANQYVADEDDVTYSCRVSGSLLLEEIVTAYDEYGIESVLEASQMRFHESRELKKAGSTDWWRLHEASFFALGSLSEQLCEAQLFHQFDYCRYDLDFGVFQCGMMDSGYNVRDLLEQMVTDTVGTEVHQYPFLHARAFSILSKFSSVISKEICEQYLCSAAHAIASDVPPPVKVGACRALAQLLPESNQSLNVPNIMGILSSLVDLLGKASDETLHLVLETLQSTIKSCGEQSTLIEPVISPIILDVWAQHIADPFISIDAVEVLEAIKNAPGCLEPLVSRILPTIGSILEKPKIQQNGLAAGSLDLLTMILKNAPTTVVKAIFDTCFTSIIQIVLESDDHGEMQNATECLAAFISGGRQELLLWGGGQGRTLKMLLDAASRLLDPVLESSVSLFVGSYILQLIIHLPSHLSPHFPELIAAIVRRMQSSSITGLKSSLVVIVARLVHLSAPNVDQFINLLLAIPAQGYNNSLAYIMSEWSQLQSEIQGAYQIKVTTTALALLISTRHPELSRIEVQGHIIKTSAGITTRSKARVAPDHWTKIPLPAKIFSLLADTLAEIQEQVVGDEDDCEEDSDWEEIQNGDSSIPHDMIYSASVPSNAKPSVEHLNAMAKVFDEDDDGSYDDDLAKADSLNEVKLSDFLTNIFVKLWESDRLLFEYLCQALTDSQRTAVDKVLRK</sequence>
<dbReference type="InterPro" id="IPR058669">
    <property type="entry name" value="TPR_IPO7/11-like"/>
</dbReference>
<organism evidence="7 8">
    <name type="scientific">Oryza sativa subsp. japonica</name>
    <name type="common">Rice</name>
    <dbReference type="NCBI Taxonomy" id="39947"/>
    <lineage>
        <taxon>Eukaryota</taxon>
        <taxon>Viridiplantae</taxon>
        <taxon>Streptophyta</taxon>
        <taxon>Embryophyta</taxon>
        <taxon>Tracheophyta</taxon>
        <taxon>Spermatophyta</taxon>
        <taxon>Magnoliopsida</taxon>
        <taxon>Liliopsida</taxon>
        <taxon>Poales</taxon>
        <taxon>Poaceae</taxon>
        <taxon>BOP clade</taxon>
        <taxon>Oryzoideae</taxon>
        <taxon>Oryzeae</taxon>
        <taxon>Oryzinae</taxon>
        <taxon>Oryza</taxon>
        <taxon>Oryza sativa</taxon>
    </lineage>
</organism>
<dbReference type="GO" id="GO:0031267">
    <property type="term" value="F:small GTPase binding"/>
    <property type="evidence" value="ECO:0007669"/>
    <property type="project" value="InterPro"/>
</dbReference>
<protein>
    <submittedName>
        <fullName evidence="7">Importin 9</fullName>
    </submittedName>
</protein>
<dbReference type="GO" id="GO:0006886">
    <property type="term" value="P:intracellular protein transport"/>
    <property type="evidence" value="ECO:0007669"/>
    <property type="project" value="InterPro"/>
</dbReference>